<dbReference type="GO" id="GO:0006696">
    <property type="term" value="P:ergosterol biosynthetic process"/>
    <property type="evidence" value="ECO:0007669"/>
    <property type="project" value="TreeGrafter"/>
</dbReference>
<dbReference type="SFLD" id="SFLDG01016">
    <property type="entry name" value="Prenyltransferase_Like_2"/>
    <property type="match status" value="1"/>
</dbReference>
<gene>
    <name evidence="10" type="primary">ERG7</name>
    <name evidence="10" type="ORF">HDU87_005076</name>
</gene>
<dbReference type="Gene3D" id="6.20.120.20">
    <property type="match status" value="1"/>
</dbReference>
<dbReference type="CDD" id="cd02892">
    <property type="entry name" value="SQCY_1"/>
    <property type="match status" value="1"/>
</dbReference>
<evidence type="ECO:0000256" key="2">
    <source>
        <dbReference type="ARBA" id="ARBA00022516"/>
    </source>
</evidence>
<evidence type="ECO:0000256" key="1">
    <source>
        <dbReference type="ARBA" id="ARBA00009755"/>
    </source>
</evidence>
<dbReference type="GO" id="GO:0000250">
    <property type="term" value="F:lanosterol synthase activity"/>
    <property type="evidence" value="ECO:0007669"/>
    <property type="project" value="UniProtKB-ARBA"/>
</dbReference>
<protein>
    <recommendedName>
        <fullName evidence="7">Terpene cyclase/mutase family member</fullName>
        <ecNumber evidence="7">5.4.99.-</ecNumber>
    </recommendedName>
</protein>
<dbReference type="FunFam" id="1.50.10.20:FF:000003">
    <property type="entry name" value="Terpene cyclase/mutase family member"/>
    <property type="match status" value="1"/>
</dbReference>
<keyword evidence="5" id="KW-0443">Lipid metabolism</keyword>
<dbReference type="Pfam" id="PF13243">
    <property type="entry name" value="SQHop_cyclase_C"/>
    <property type="match status" value="1"/>
</dbReference>
<keyword evidence="11" id="KW-1185">Reference proteome</keyword>
<dbReference type="AlphaFoldDB" id="A0AAD5TVB6"/>
<organism evidence="10 11">
    <name type="scientific">Geranomyces variabilis</name>
    <dbReference type="NCBI Taxonomy" id="109894"/>
    <lineage>
        <taxon>Eukaryota</taxon>
        <taxon>Fungi</taxon>
        <taxon>Fungi incertae sedis</taxon>
        <taxon>Chytridiomycota</taxon>
        <taxon>Chytridiomycota incertae sedis</taxon>
        <taxon>Chytridiomycetes</taxon>
        <taxon>Spizellomycetales</taxon>
        <taxon>Powellomycetaceae</taxon>
        <taxon>Geranomyces</taxon>
    </lineage>
</organism>
<dbReference type="PANTHER" id="PTHR11764:SF20">
    <property type="entry name" value="LANOSTEROL SYNTHASE"/>
    <property type="match status" value="1"/>
</dbReference>
<evidence type="ECO:0000313" key="11">
    <source>
        <dbReference type="Proteomes" id="UP001212152"/>
    </source>
</evidence>
<comment type="caution">
    <text evidence="10">The sequence shown here is derived from an EMBL/GenBank/DDBJ whole genome shotgun (WGS) entry which is preliminary data.</text>
</comment>
<dbReference type="Proteomes" id="UP001212152">
    <property type="component" value="Unassembled WGS sequence"/>
</dbReference>
<dbReference type="InterPro" id="IPR018333">
    <property type="entry name" value="Squalene_cyclase"/>
</dbReference>
<dbReference type="EC" id="5.4.99.-" evidence="7"/>
<evidence type="ECO:0000256" key="6">
    <source>
        <dbReference type="ARBA" id="ARBA00023235"/>
    </source>
</evidence>
<evidence type="ECO:0000256" key="3">
    <source>
        <dbReference type="ARBA" id="ARBA00022737"/>
    </source>
</evidence>
<keyword evidence="4" id="KW-0752">Steroid biosynthesis</keyword>
<sequence>MPQHQPLTLNYTDLTRWRLLSEDGRQTWHYLADDVQAAKWKQTQADKYWLDLNLDAPTLPKPRTPLEAARNGLTFYQQLQCEDGHFAGAYGGPHFLTPGYVIAMHISQQKIPDPMRVEMIRYLLTTANKPDGGWGIHIAGPSTVFGTALNYVACRLLGLERDHPAMVLARGTLHKLGTALAAPAWGKFWLSVLGVYEYAGMNPVPPELWLLPHALPIHPARWWIHTRMVYLPMSFIYAQRLKGADSEVLRQLREELYAQPYETIDWPRQCNNVAPAEVFYPHTRLLDGLNSICHMYEKLAPSFVRSRAVAEAWRQLQLEDQNTSYGNLASVNKPLNMMCTFFQLGPESAEFKAHVDRCADYIWMSEDGMHFNGTDGSQVWDAAFFCQAVCDTGLANDPAFHTTVNRALTFLDTQQIRTDPLPGSYRDPTKGAWPFSRRAQGYTVSDCTAEAMKALLLAQHLPALASKAGFPTIDPSRYRDAVDVLLRMQNSDGGFATYEATRGPKVLEKINPAEVFGDIMVEYSYPECTTAVLLALKTFHANQPDYRADEIAAATKEGLRYLRGSQRENGSWFGSWAVCFTYATWFGIEALAASGETYADGRNVKRACDFLVAIQHEDGGWGEDYTACETGEYQAHVKSQVVHTSWAILALLAAEYPDAAVIDRGVRVLMARQQADGRWLQEQIEGVFNRNALIAYPNYKFVFPIWAMGRWAKLRGTESTV</sequence>
<keyword evidence="6 7" id="KW-0413">Isomerase</keyword>
<dbReference type="SUPFAM" id="SSF48239">
    <property type="entry name" value="Terpenoid cyclases/Protein prenyltransferases"/>
    <property type="match status" value="2"/>
</dbReference>
<dbReference type="NCBIfam" id="TIGR01787">
    <property type="entry name" value="squalene_cyclas"/>
    <property type="match status" value="1"/>
</dbReference>
<accession>A0AAD5TVB6</accession>
<name>A0AAD5TVB6_9FUNG</name>
<keyword evidence="2" id="KW-0444">Lipid biosynthesis</keyword>
<dbReference type="GO" id="GO:0005811">
    <property type="term" value="C:lipid droplet"/>
    <property type="evidence" value="ECO:0007669"/>
    <property type="project" value="InterPro"/>
</dbReference>
<dbReference type="InterPro" id="IPR008930">
    <property type="entry name" value="Terpenoid_cyclase/PrenylTrfase"/>
</dbReference>
<evidence type="ECO:0000313" key="10">
    <source>
        <dbReference type="EMBL" id="KAJ3184229.1"/>
    </source>
</evidence>
<dbReference type="InterPro" id="IPR032697">
    <property type="entry name" value="SQ_cyclase_N"/>
</dbReference>
<evidence type="ECO:0000256" key="5">
    <source>
        <dbReference type="ARBA" id="ARBA00023098"/>
    </source>
</evidence>
<feature type="domain" description="Squalene cyclase C-terminal" evidence="8">
    <location>
        <begin position="377"/>
        <end position="712"/>
    </location>
</feature>
<dbReference type="Gene3D" id="1.50.10.20">
    <property type="match status" value="2"/>
</dbReference>
<evidence type="ECO:0000256" key="4">
    <source>
        <dbReference type="ARBA" id="ARBA00022955"/>
    </source>
</evidence>
<reference evidence="10" key="1">
    <citation type="submission" date="2020-05" db="EMBL/GenBank/DDBJ databases">
        <title>Phylogenomic resolution of chytrid fungi.</title>
        <authorList>
            <person name="Stajich J.E."/>
            <person name="Amses K."/>
            <person name="Simmons R."/>
            <person name="Seto K."/>
            <person name="Myers J."/>
            <person name="Bonds A."/>
            <person name="Quandt C.A."/>
            <person name="Barry K."/>
            <person name="Liu P."/>
            <person name="Grigoriev I."/>
            <person name="Longcore J.E."/>
            <person name="James T.Y."/>
        </authorList>
    </citation>
    <scope>NUCLEOTIDE SEQUENCE</scope>
    <source>
        <strain evidence="10">JEL0379</strain>
    </source>
</reference>
<dbReference type="Pfam" id="PF13249">
    <property type="entry name" value="SQHop_cyclase_N"/>
    <property type="match status" value="1"/>
</dbReference>
<dbReference type="GO" id="GO:0016104">
    <property type="term" value="P:triterpenoid biosynthetic process"/>
    <property type="evidence" value="ECO:0007669"/>
    <property type="project" value="InterPro"/>
</dbReference>
<comment type="similarity">
    <text evidence="1 7">Belongs to the terpene cyclase/mutase family.</text>
</comment>
<evidence type="ECO:0000259" key="8">
    <source>
        <dbReference type="Pfam" id="PF13243"/>
    </source>
</evidence>
<feature type="domain" description="Squalene cyclase N-terminal" evidence="9">
    <location>
        <begin position="78"/>
        <end position="328"/>
    </location>
</feature>
<dbReference type="EMBL" id="JADGJQ010000004">
    <property type="protein sequence ID" value="KAJ3184229.1"/>
    <property type="molecule type" value="Genomic_DNA"/>
</dbReference>
<keyword evidence="3" id="KW-0677">Repeat</keyword>
<dbReference type="InterPro" id="IPR032696">
    <property type="entry name" value="SQ_cyclase_C"/>
</dbReference>
<evidence type="ECO:0000259" key="9">
    <source>
        <dbReference type="Pfam" id="PF13249"/>
    </source>
</evidence>
<proteinExistence type="inferred from homology"/>
<evidence type="ECO:0000256" key="7">
    <source>
        <dbReference type="RuleBase" id="RU362003"/>
    </source>
</evidence>
<dbReference type="PANTHER" id="PTHR11764">
    <property type="entry name" value="TERPENE CYCLASE/MUTASE FAMILY MEMBER"/>
    <property type="match status" value="1"/>
</dbReference>